<evidence type="ECO:0000313" key="2">
    <source>
        <dbReference type="EMBL" id="AGX04537.1"/>
    </source>
</evidence>
<dbReference type="KEGG" id="bif:N288_13175"/>
<keyword evidence="1" id="KW-1133">Transmembrane helix</keyword>
<keyword evidence="1" id="KW-0812">Transmembrane</keyword>
<dbReference type="Proteomes" id="UP000017805">
    <property type="component" value="Chromosome"/>
</dbReference>
<gene>
    <name evidence="2" type="ORF">N288_13175</name>
</gene>
<proteinExistence type="predicted"/>
<organism evidence="2 3">
    <name type="scientific">Bacillus infantis NRRL B-14911</name>
    <dbReference type="NCBI Taxonomy" id="1367477"/>
    <lineage>
        <taxon>Bacteria</taxon>
        <taxon>Bacillati</taxon>
        <taxon>Bacillota</taxon>
        <taxon>Bacilli</taxon>
        <taxon>Bacillales</taxon>
        <taxon>Bacillaceae</taxon>
        <taxon>Bacillus</taxon>
    </lineage>
</organism>
<evidence type="ECO:0000313" key="3">
    <source>
        <dbReference type="Proteomes" id="UP000017805"/>
    </source>
</evidence>
<name>U5LD50_9BACI</name>
<protein>
    <submittedName>
        <fullName evidence="2">Uncharacterized protein</fullName>
    </submittedName>
</protein>
<evidence type="ECO:0000256" key="1">
    <source>
        <dbReference type="SAM" id="Phobius"/>
    </source>
</evidence>
<sequence length="49" mass="5664">MFENKNRKMIGAGAILSSFFSLIIIGMTIYHHLRIEELIMRVQNGQKVN</sequence>
<dbReference type="PATRIC" id="fig|1367477.3.peg.2586"/>
<keyword evidence="1" id="KW-0472">Membrane</keyword>
<dbReference type="AlphaFoldDB" id="U5LD50"/>
<keyword evidence="3" id="KW-1185">Reference proteome</keyword>
<feature type="transmembrane region" description="Helical" evidence="1">
    <location>
        <begin position="12"/>
        <end position="33"/>
    </location>
</feature>
<accession>U5LD50</accession>
<reference evidence="2 3" key="1">
    <citation type="submission" date="2013-07" db="EMBL/GenBank/DDBJ databases">
        <title>Complete genome sequence of Bacillus infantis NRRL B-14911 that has potential to induce cardiac disease by antigenic mimicry.</title>
        <authorList>
            <person name="Massilamany C."/>
            <person name="Smith T.P.L."/>
            <person name="Loy J.D."/>
            <person name="Barletta R."/>
            <person name="Reddy J."/>
        </authorList>
    </citation>
    <scope>NUCLEOTIDE SEQUENCE [LARGE SCALE GENOMIC DNA]</scope>
    <source>
        <strain evidence="2 3">NRRL B-14911</strain>
    </source>
</reference>
<dbReference type="RefSeq" id="WP_022543907.1">
    <property type="nucleotide sequence ID" value="NC_022524.1"/>
</dbReference>
<dbReference type="EMBL" id="CP006643">
    <property type="protein sequence ID" value="AGX04537.1"/>
    <property type="molecule type" value="Genomic_DNA"/>
</dbReference>
<dbReference type="HOGENOM" id="CLU_3132339_0_0_9"/>